<feature type="compositionally biased region" description="Gly residues" evidence="1">
    <location>
        <begin position="329"/>
        <end position="347"/>
    </location>
</feature>
<feature type="region of interest" description="Disordered" evidence="1">
    <location>
        <begin position="232"/>
        <end position="251"/>
    </location>
</feature>
<evidence type="ECO:0000256" key="1">
    <source>
        <dbReference type="SAM" id="MobiDB-lite"/>
    </source>
</evidence>
<evidence type="ECO:0008006" key="4">
    <source>
        <dbReference type="Google" id="ProtNLM"/>
    </source>
</evidence>
<comment type="caution">
    <text evidence="2">The sequence shown here is derived from an EMBL/GenBank/DDBJ whole genome shotgun (WGS) entry which is preliminary data.</text>
</comment>
<feature type="compositionally biased region" description="Basic and acidic residues" evidence="1">
    <location>
        <begin position="400"/>
        <end position="421"/>
    </location>
</feature>
<evidence type="ECO:0000313" key="3">
    <source>
        <dbReference type="Proteomes" id="UP001642484"/>
    </source>
</evidence>
<gene>
    <name evidence="2" type="ORF">CCMP2556_LOCUS14507</name>
</gene>
<feature type="region of interest" description="Disordered" evidence="1">
    <location>
        <begin position="329"/>
        <end position="357"/>
    </location>
</feature>
<protein>
    <recommendedName>
        <fullName evidence="4">RNA helicase</fullName>
    </recommendedName>
</protein>
<dbReference type="EMBL" id="CAXAMN010007446">
    <property type="protein sequence ID" value="CAK9021632.1"/>
    <property type="molecule type" value="Genomic_DNA"/>
</dbReference>
<feature type="compositionally biased region" description="Gly residues" evidence="1">
    <location>
        <begin position="69"/>
        <end position="86"/>
    </location>
</feature>
<organism evidence="2 3">
    <name type="scientific">Durusdinium trenchii</name>
    <dbReference type="NCBI Taxonomy" id="1381693"/>
    <lineage>
        <taxon>Eukaryota</taxon>
        <taxon>Sar</taxon>
        <taxon>Alveolata</taxon>
        <taxon>Dinophyceae</taxon>
        <taxon>Suessiales</taxon>
        <taxon>Symbiodiniaceae</taxon>
        <taxon>Durusdinium</taxon>
    </lineage>
</organism>
<proteinExistence type="predicted"/>
<evidence type="ECO:0000313" key="2">
    <source>
        <dbReference type="EMBL" id="CAK9021632.1"/>
    </source>
</evidence>
<keyword evidence="3" id="KW-1185">Reference proteome</keyword>
<feature type="region of interest" description="Disordered" evidence="1">
    <location>
        <begin position="66"/>
        <end position="88"/>
    </location>
</feature>
<name>A0ABP0K4Y2_9DINO</name>
<accession>A0ABP0K4Y2</accession>
<dbReference type="Proteomes" id="UP001642484">
    <property type="component" value="Unassembled WGS sequence"/>
</dbReference>
<reference evidence="2 3" key="1">
    <citation type="submission" date="2024-02" db="EMBL/GenBank/DDBJ databases">
        <authorList>
            <person name="Chen Y."/>
            <person name="Shah S."/>
            <person name="Dougan E. K."/>
            <person name="Thang M."/>
            <person name="Chan C."/>
        </authorList>
    </citation>
    <scope>NUCLEOTIDE SEQUENCE [LARGE SCALE GENOMIC DNA]</scope>
</reference>
<sequence length="421" mass="43692">MPSIGDEVYRLGLDLSNEAMAAVEKLPYGHAVELLGATQQKFQSGHLKDPSNYICATVSRGYVPRSGSGQKGAIGAGGAKGGGGHKPGSDNYEAAAAALIQTPGMKKAEDAGVSLSDEAIQALLTIPASHASEILDAVAEKHQDLRDPSNYVIATINRGYVPRSEGGGAGKGGKAAGNLYETIYGSKGGGKQPHFEDHSKRSHSSVFSGPIGAGAGGYGSYGNSYSGSWSGGGGGGGGGHPHPTRRNTNLLPNDLSRVESAVLELNDQDLWAGQEINCATLLSLRCIPEDDAMELLQNLQGKGISKGSKGIGNLNNYIQAAVSKIAKEGGGGGGSGGHNGSTGGKGSGKNYTGNQSRQKAEELGLILSERSYETLARMPLRKATRLIEEAAQRQADGEDADHYIDREAQEDEPHSKRARVE</sequence>
<feature type="region of interest" description="Disordered" evidence="1">
    <location>
        <begin position="389"/>
        <end position="421"/>
    </location>
</feature>